<feature type="binding site" evidence="6">
    <location>
        <begin position="11"/>
        <end position="13"/>
    </location>
    <ligand>
        <name>NAD(+)</name>
        <dbReference type="ChEBI" id="CHEBI:57540"/>
    </ligand>
</feature>
<dbReference type="GO" id="GO:0016757">
    <property type="term" value="F:glycosyltransferase activity"/>
    <property type="evidence" value="ECO:0007669"/>
    <property type="project" value="UniProtKB-UniRule"/>
</dbReference>
<gene>
    <name evidence="8" type="ORF">IPP00_02150</name>
</gene>
<reference evidence="8" key="1">
    <citation type="submission" date="2020-10" db="EMBL/GenBank/DDBJ databases">
        <title>Connecting structure to function with the recovery of over 1000 high-quality activated sludge metagenome-assembled genomes encoding full-length rRNA genes using long-read sequencing.</title>
        <authorList>
            <person name="Singleton C.M."/>
            <person name="Petriglieri F."/>
            <person name="Kristensen J.M."/>
            <person name="Kirkegaard R.H."/>
            <person name="Michaelsen T.Y."/>
            <person name="Andersen M.H."/>
            <person name="Karst S.M."/>
            <person name="Dueholm M.S."/>
            <person name="Nielsen P.H."/>
            <person name="Albertsen M."/>
        </authorList>
    </citation>
    <scope>NUCLEOTIDE SEQUENCE</scope>
    <source>
        <strain evidence="8">Ribe_18-Q3-R11-54_MAXAC.001</strain>
    </source>
</reference>
<dbReference type="EMBL" id="JADKGK010000005">
    <property type="protein sequence ID" value="MBL0002836.1"/>
    <property type="molecule type" value="Genomic_DNA"/>
</dbReference>
<evidence type="ECO:0000256" key="4">
    <source>
        <dbReference type="ARBA" id="ARBA00022695"/>
    </source>
</evidence>
<feature type="active site" evidence="6">
    <location>
        <position position="165"/>
    </location>
</feature>
<organism evidence="8 9">
    <name type="scientific">Candidatus Phosphoribacter hodrii</name>
    <dbReference type="NCBI Taxonomy" id="2953743"/>
    <lineage>
        <taxon>Bacteria</taxon>
        <taxon>Bacillati</taxon>
        <taxon>Actinomycetota</taxon>
        <taxon>Actinomycetes</taxon>
        <taxon>Micrococcales</taxon>
        <taxon>Dermatophilaceae</taxon>
        <taxon>Candidatus Phosphoribacter</taxon>
    </lineage>
</organism>
<keyword evidence="1 6" id="KW-1277">Toxin-antitoxin system</keyword>
<dbReference type="GO" id="GO:0003677">
    <property type="term" value="F:DNA binding"/>
    <property type="evidence" value="ECO:0007669"/>
    <property type="project" value="UniProtKB-UniRule"/>
</dbReference>
<feature type="active site" description="Proton acceptor" evidence="6">
    <location>
        <position position="51"/>
    </location>
</feature>
<sequence length="213" mass="23610">MPRPEPTWVCHFTHVEHLASIVQHGLVCDSRAHEPGVLQIEVGNTGIKEGRGRRVVPVGPGGVVADYVPFYYAPRSPMMSSIHHGRVPTYTDGCDRLIYVVTSTQRLRELGLNVLGTDRHPLKSVAVFADDDGDIAAMTDWPLMSARYWANTPEDLSRRERRMAECLVHQVVPFHAILGLVAKSGAIRDEAAGVLASMGVTWVQTAVRPDWYF</sequence>
<evidence type="ECO:0000256" key="6">
    <source>
        <dbReference type="PROSITE-ProRule" id="PRU01362"/>
    </source>
</evidence>
<feature type="binding site" evidence="6">
    <location>
        <position position="51"/>
    </location>
    <ligand>
        <name>NAD(+)</name>
        <dbReference type="ChEBI" id="CHEBI:57540"/>
    </ligand>
</feature>
<name>A0A9D7Y0F6_9MICO</name>
<proteinExistence type="inferred from homology"/>
<keyword evidence="2 6" id="KW-0328">Glycosyltransferase</keyword>
<accession>A0A9D7Y0F6</accession>
<keyword evidence="5 6" id="KW-0238">DNA-binding</keyword>
<evidence type="ECO:0000256" key="5">
    <source>
        <dbReference type="ARBA" id="ARBA00023125"/>
    </source>
</evidence>
<dbReference type="Proteomes" id="UP000886632">
    <property type="component" value="Unassembled WGS sequence"/>
</dbReference>
<keyword evidence="3 6" id="KW-0808">Transferase</keyword>
<evidence type="ECO:0000256" key="3">
    <source>
        <dbReference type="ARBA" id="ARBA00022679"/>
    </source>
</evidence>
<evidence type="ECO:0000259" key="7">
    <source>
        <dbReference type="PROSITE" id="PS52018"/>
    </source>
</evidence>
<dbReference type="AlphaFoldDB" id="A0A9D7Y0F6"/>
<comment type="caution">
    <text evidence="8">The sequence shown here is derived from an EMBL/GenBank/DDBJ whole genome shotgun (WGS) entry which is preliminary data.</text>
</comment>
<comment type="catalytic activity">
    <reaction evidence="6">
        <text>a thymidine in DNA + NAD(+) = an N-(ADP-alpha-D-ribosyl)-thymidine in DNA + nicotinamide + H(+)</text>
        <dbReference type="Rhea" id="RHEA:71651"/>
        <dbReference type="Rhea" id="RHEA-COMP:13556"/>
        <dbReference type="Rhea" id="RHEA-COMP:18051"/>
        <dbReference type="ChEBI" id="CHEBI:15378"/>
        <dbReference type="ChEBI" id="CHEBI:17154"/>
        <dbReference type="ChEBI" id="CHEBI:57540"/>
        <dbReference type="ChEBI" id="CHEBI:137386"/>
        <dbReference type="ChEBI" id="CHEBI:191199"/>
    </reaction>
</comment>
<dbReference type="GO" id="GO:0016779">
    <property type="term" value="F:nucleotidyltransferase activity"/>
    <property type="evidence" value="ECO:0007669"/>
    <property type="project" value="UniProtKB-UniRule"/>
</dbReference>
<evidence type="ECO:0000256" key="1">
    <source>
        <dbReference type="ARBA" id="ARBA00022649"/>
    </source>
</evidence>
<feature type="domain" description="DarT" evidence="7">
    <location>
        <begin position="7"/>
        <end position="213"/>
    </location>
</feature>
<keyword evidence="4 6" id="KW-0548">Nucleotidyltransferase</keyword>
<evidence type="ECO:0000313" key="8">
    <source>
        <dbReference type="EMBL" id="MBL0002836.1"/>
    </source>
</evidence>
<evidence type="ECO:0000313" key="9">
    <source>
        <dbReference type="Proteomes" id="UP000886632"/>
    </source>
</evidence>
<protein>
    <submittedName>
        <fullName evidence="8">DUF4433 domain-containing protein</fullName>
    </submittedName>
</protein>
<comment type="similarity">
    <text evidence="6">Belongs to the DarT ADP-ribosyltransferase family.</text>
</comment>
<comment type="caution">
    <text evidence="6">Lacks conserved residue(s) required for the propagation of feature annotation.</text>
</comment>
<evidence type="ECO:0000256" key="2">
    <source>
        <dbReference type="ARBA" id="ARBA00022676"/>
    </source>
</evidence>
<dbReference type="PROSITE" id="PS52018">
    <property type="entry name" value="DART"/>
    <property type="match status" value="1"/>
</dbReference>
<dbReference type="Pfam" id="PF14487">
    <property type="entry name" value="DarT"/>
    <property type="match status" value="1"/>
</dbReference>
<dbReference type="InterPro" id="IPR029494">
    <property type="entry name" value="DarT"/>
</dbReference>